<dbReference type="InterPro" id="IPR009447">
    <property type="entry name" value="PIGW/GWT1"/>
</dbReference>
<feature type="transmembrane region" description="Helical" evidence="8">
    <location>
        <begin position="383"/>
        <end position="403"/>
    </location>
</feature>
<keyword evidence="6 8" id="KW-1133">Transmembrane helix</keyword>
<name>C5M6Q3_CANTT</name>
<dbReference type="PANTHER" id="PTHR20661:SF0">
    <property type="entry name" value="PHOSPHATIDYLINOSITOL-GLYCAN BIOSYNTHESIS CLASS W PROTEIN"/>
    <property type="match status" value="1"/>
</dbReference>
<dbReference type="VEuPathDB" id="FungiDB:CTRG_01534"/>
<dbReference type="KEGG" id="ctp:CTRG_01534"/>
<dbReference type="STRING" id="294747.C5M6Q3"/>
<feature type="transmembrane region" description="Helical" evidence="8">
    <location>
        <begin position="298"/>
        <end position="322"/>
    </location>
</feature>
<feature type="transmembrane region" description="Helical" evidence="8">
    <location>
        <begin position="158"/>
        <end position="176"/>
    </location>
</feature>
<evidence type="ECO:0000256" key="4">
    <source>
        <dbReference type="ARBA" id="ARBA00022502"/>
    </source>
</evidence>
<comment type="function">
    <text evidence="8">A acetyltransferase, which acetylates the inositol ring of phosphatidylinositol during biosynthesis of GPI-anchor.</text>
</comment>
<dbReference type="GO" id="GO:0006506">
    <property type="term" value="P:GPI anchor biosynthetic process"/>
    <property type="evidence" value="ECO:0007669"/>
    <property type="project" value="UniProtKB-UniPathway"/>
</dbReference>
<evidence type="ECO:0000313" key="9">
    <source>
        <dbReference type="EMBL" id="EER34673.1"/>
    </source>
</evidence>
<protein>
    <recommendedName>
        <fullName evidence="8">GPI-anchored wall transfer protein</fullName>
        <ecNumber evidence="8">2.3.-.-</ecNumber>
    </recommendedName>
</protein>
<feature type="transmembrane region" description="Helical" evidence="8">
    <location>
        <begin position="253"/>
        <end position="271"/>
    </location>
</feature>
<dbReference type="AlphaFoldDB" id="C5M6Q3"/>
<gene>
    <name evidence="9" type="ORF">CTRG_01534</name>
</gene>
<feature type="transmembrane region" description="Helical" evidence="8">
    <location>
        <begin position="342"/>
        <end position="363"/>
    </location>
</feature>
<keyword evidence="7 8" id="KW-0472">Membrane</keyword>
<feature type="transmembrane region" description="Helical" evidence="8">
    <location>
        <begin position="227"/>
        <end position="246"/>
    </location>
</feature>
<feature type="transmembrane region" description="Helical" evidence="8">
    <location>
        <begin position="119"/>
        <end position="138"/>
    </location>
</feature>
<dbReference type="UniPathway" id="UPA00196"/>
<comment type="pathway">
    <text evidence="2 8">Glycolipid biosynthesis; glycosylphosphatidylinositol-anchor biosynthesis.</text>
</comment>
<evidence type="ECO:0000313" key="10">
    <source>
        <dbReference type="Proteomes" id="UP000002037"/>
    </source>
</evidence>
<keyword evidence="8" id="KW-0808">Transferase</keyword>
<dbReference type="GO" id="GO:0032216">
    <property type="term" value="F:glucosaminyl-phosphatidylinositol O-acyltransferase activity"/>
    <property type="evidence" value="ECO:0007669"/>
    <property type="project" value="EnsemblFungi"/>
</dbReference>
<dbReference type="eggNOG" id="KOG0411">
    <property type="taxonomic scope" value="Eukaryota"/>
</dbReference>
<feature type="transmembrane region" description="Helical" evidence="8">
    <location>
        <begin position="74"/>
        <end position="93"/>
    </location>
</feature>
<evidence type="ECO:0000256" key="2">
    <source>
        <dbReference type="ARBA" id="ARBA00004687"/>
    </source>
</evidence>
<dbReference type="RefSeq" id="XP_002547228.1">
    <property type="nucleotide sequence ID" value="XM_002547182.1"/>
</dbReference>
<feature type="transmembrane region" description="Helical" evidence="8">
    <location>
        <begin position="450"/>
        <end position="469"/>
    </location>
</feature>
<evidence type="ECO:0000256" key="8">
    <source>
        <dbReference type="RuleBase" id="RU280819"/>
    </source>
</evidence>
<comment type="subcellular location">
    <subcellularLocation>
        <location evidence="1 8">Endoplasmic reticulum membrane</location>
        <topology evidence="1 8">Multi-pass membrane protein</topology>
    </subcellularLocation>
</comment>
<dbReference type="EC" id="2.3.-.-" evidence="8"/>
<comment type="similarity">
    <text evidence="3 8">Belongs to the PIGW family.</text>
</comment>
<accession>C5M6Q3</accession>
<feature type="transmembrane region" description="Helical" evidence="8">
    <location>
        <begin position="50"/>
        <end position="68"/>
    </location>
</feature>
<sequence>MASTLKQLKEQFVSDLTGGSIEEIYNVTGVALSAYLSYRMLKKTFGELSFVYDFICNVLTILVAITSYSNNPTYLHYFIVIPSLVIYVFNYYVEPRDTSKTKVESDESKDFLPKKQFITAYRSQMLIITNLAILAVDFRIFPRRFAKVETWGTSMMDLGVGSFVFSMGLANARQLIKNYTGKYSFSVGKYLSNIKKNLIKSIPILGLGIIRLISVKQLEYQEHETEYGIHWNFFFTLGFLPIFLAILDPFLNLFPRFIIAIVISLSYEIVLSKTDLSNFILRSDNRMDSLITMNKEGIFSFIGYLSIFIIGQSFGSFVLTSYKTKNNLVIISKTKVAKKKEFTIFSVTTTQGLLIASIFYQLIFNLVNGSDYFENISRRLANFPYVLWVVSYNAVFLLCYNLVDKIVPGDQTSPILDSINNNGLFIFLLGNLLTGLVNMSMNTLAANNTISTIVLIGYSLIWTVTALWLNKKKIYIKL</sequence>
<evidence type="ECO:0000256" key="5">
    <source>
        <dbReference type="ARBA" id="ARBA00022692"/>
    </source>
</evidence>
<feature type="transmembrane region" description="Helical" evidence="8">
    <location>
        <begin position="197"/>
        <end position="215"/>
    </location>
</feature>
<keyword evidence="10" id="KW-1185">Reference proteome</keyword>
<dbReference type="Pfam" id="PF06423">
    <property type="entry name" value="GWT1"/>
    <property type="match status" value="1"/>
</dbReference>
<evidence type="ECO:0000256" key="3">
    <source>
        <dbReference type="ARBA" id="ARBA00007559"/>
    </source>
</evidence>
<feature type="transmembrane region" description="Helical" evidence="8">
    <location>
        <begin position="424"/>
        <end position="444"/>
    </location>
</feature>
<dbReference type="GO" id="GO:0072659">
    <property type="term" value="P:protein localization to plasma membrane"/>
    <property type="evidence" value="ECO:0007669"/>
    <property type="project" value="TreeGrafter"/>
</dbReference>
<evidence type="ECO:0000256" key="7">
    <source>
        <dbReference type="ARBA" id="ARBA00023136"/>
    </source>
</evidence>
<dbReference type="PIRSF" id="PIRSF017321">
    <property type="entry name" value="GWT1"/>
    <property type="match status" value="1"/>
</dbReference>
<evidence type="ECO:0000256" key="6">
    <source>
        <dbReference type="ARBA" id="ARBA00022989"/>
    </source>
</evidence>
<dbReference type="OrthoDB" id="15270at2759"/>
<keyword evidence="4 8" id="KW-0337">GPI-anchor biosynthesis</keyword>
<dbReference type="PANTHER" id="PTHR20661">
    <property type="entry name" value="PHOSPHATIDYLINOSITOL-GLYCAN BIOSYNTHESIS CLASS W PROTEIN"/>
    <property type="match status" value="1"/>
</dbReference>
<proteinExistence type="inferred from homology"/>
<keyword evidence="8" id="KW-0256">Endoplasmic reticulum</keyword>
<keyword evidence="5 8" id="KW-0812">Transmembrane</keyword>
<keyword evidence="8" id="KW-0012">Acyltransferase</keyword>
<reference evidence="9 10" key="1">
    <citation type="journal article" date="2009" name="Nature">
        <title>Evolution of pathogenicity and sexual reproduction in eight Candida genomes.</title>
        <authorList>
            <person name="Butler G."/>
            <person name="Rasmussen M.D."/>
            <person name="Lin M.F."/>
            <person name="Santos M.A."/>
            <person name="Sakthikumar S."/>
            <person name="Munro C.A."/>
            <person name="Rheinbay E."/>
            <person name="Grabherr M."/>
            <person name="Forche A."/>
            <person name="Reedy J.L."/>
            <person name="Agrafioti I."/>
            <person name="Arnaud M.B."/>
            <person name="Bates S."/>
            <person name="Brown A.J."/>
            <person name="Brunke S."/>
            <person name="Costanzo M.C."/>
            <person name="Fitzpatrick D.A."/>
            <person name="de Groot P.W."/>
            <person name="Harris D."/>
            <person name="Hoyer L.L."/>
            <person name="Hube B."/>
            <person name="Klis F.M."/>
            <person name="Kodira C."/>
            <person name="Lennard N."/>
            <person name="Logue M.E."/>
            <person name="Martin R."/>
            <person name="Neiman A.M."/>
            <person name="Nikolaou E."/>
            <person name="Quail M.A."/>
            <person name="Quinn J."/>
            <person name="Santos M.C."/>
            <person name="Schmitzberger F.F."/>
            <person name="Sherlock G."/>
            <person name="Shah P."/>
            <person name="Silverstein K.A."/>
            <person name="Skrzypek M.S."/>
            <person name="Soll D."/>
            <person name="Staggs R."/>
            <person name="Stansfield I."/>
            <person name="Stumpf M.P."/>
            <person name="Sudbery P.E."/>
            <person name="Srikantha T."/>
            <person name="Zeng Q."/>
            <person name="Berman J."/>
            <person name="Berriman M."/>
            <person name="Heitman J."/>
            <person name="Gow N.A."/>
            <person name="Lorenz M.C."/>
            <person name="Birren B.W."/>
            <person name="Kellis M."/>
            <person name="Cuomo C.A."/>
        </authorList>
    </citation>
    <scope>NUCLEOTIDE SEQUENCE [LARGE SCALE GENOMIC DNA]</scope>
    <source>
        <strain evidence="10">ATCC MYA-3404 / T1</strain>
    </source>
</reference>
<dbReference type="GO" id="GO:0005789">
    <property type="term" value="C:endoplasmic reticulum membrane"/>
    <property type="evidence" value="ECO:0007669"/>
    <property type="project" value="UniProtKB-SubCell"/>
</dbReference>
<organism evidence="9 10">
    <name type="scientific">Candida tropicalis (strain ATCC MYA-3404 / T1)</name>
    <name type="common">Yeast</name>
    <dbReference type="NCBI Taxonomy" id="294747"/>
    <lineage>
        <taxon>Eukaryota</taxon>
        <taxon>Fungi</taxon>
        <taxon>Dikarya</taxon>
        <taxon>Ascomycota</taxon>
        <taxon>Saccharomycotina</taxon>
        <taxon>Pichiomycetes</taxon>
        <taxon>Debaryomycetaceae</taxon>
        <taxon>Candida/Lodderomyces clade</taxon>
        <taxon>Candida</taxon>
    </lineage>
</organism>
<evidence type="ECO:0000256" key="1">
    <source>
        <dbReference type="ARBA" id="ARBA00004477"/>
    </source>
</evidence>
<dbReference type="HOGENOM" id="CLU_020802_2_2_1"/>
<dbReference type="EMBL" id="GG692396">
    <property type="protein sequence ID" value="EER34673.1"/>
    <property type="molecule type" value="Genomic_DNA"/>
</dbReference>
<dbReference type="GeneID" id="8300748"/>
<dbReference type="Proteomes" id="UP000002037">
    <property type="component" value="Unassembled WGS sequence"/>
</dbReference>